<feature type="non-terminal residue" evidence="8">
    <location>
        <position position="153"/>
    </location>
</feature>
<keyword evidence="5 7" id="KW-1133">Transmembrane helix</keyword>
<dbReference type="PANTHER" id="PTHR33508">
    <property type="entry name" value="UPF0056 MEMBRANE PROTEIN YHCE"/>
    <property type="match status" value="1"/>
</dbReference>
<evidence type="ECO:0000256" key="4">
    <source>
        <dbReference type="ARBA" id="ARBA00022692"/>
    </source>
</evidence>
<evidence type="ECO:0000256" key="6">
    <source>
        <dbReference type="ARBA" id="ARBA00023136"/>
    </source>
</evidence>
<feature type="transmembrane region" description="Helical" evidence="7">
    <location>
        <begin position="113"/>
        <end position="137"/>
    </location>
</feature>
<comment type="caution">
    <text evidence="8">The sequence shown here is derived from an EMBL/GenBank/DDBJ whole genome shotgun (WGS) entry which is preliminary data.</text>
</comment>
<sequence>MLQQILHIYFKTITDLIPIINPVAVALFFLSFTAQEDNNAVKIYASKVGIYAAITMIFTLFAGEIVLRFFGLTVDYVRVVGGILVFAMGWKMLNRDQDDDLDDEHKPMAERLFYPVTMPFAIGGGTLAVILSLSTYIDTNSFKANSIENMAAV</sequence>
<protein>
    <submittedName>
        <fullName evidence="8">Uncharacterized protein</fullName>
    </submittedName>
</protein>
<keyword evidence="6 7" id="KW-0472">Membrane</keyword>
<accession>X1C2Y6</accession>
<keyword evidence="3" id="KW-1003">Cell membrane</keyword>
<proteinExistence type="inferred from homology"/>
<dbReference type="EMBL" id="BART01017524">
    <property type="protein sequence ID" value="GAG78751.1"/>
    <property type="molecule type" value="Genomic_DNA"/>
</dbReference>
<evidence type="ECO:0000256" key="5">
    <source>
        <dbReference type="ARBA" id="ARBA00022989"/>
    </source>
</evidence>
<feature type="transmembrane region" description="Helical" evidence="7">
    <location>
        <begin position="50"/>
        <end position="69"/>
    </location>
</feature>
<comment type="subcellular location">
    <subcellularLocation>
        <location evidence="1">Cell membrane</location>
        <topology evidence="1">Multi-pass membrane protein</topology>
    </subcellularLocation>
</comment>
<feature type="transmembrane region" description="Helical" evidence="7">
    <location>
        <begin position="76"/>
        <end position="93"/>
    </location>
</feature>
<reference evidence="8" key="1">
    <citation type="journal article" date="2014" name="Front. Microbiol.">
        <title>High frequency of phylogenetically diverse reductive dehalogenase-homologous genes in deep subseafloor sedimentary metagenomes.</title>
        <authorList>
            <person name="Kawai M."/>
            <person name="Futagami T."/>
            <person name="Toyoda A."/>
            <person name="Takaki Y."/>
            <person name="Nishi S."/>
            <person name="Hori S."/>
            <person name="Arai W."/>
            <person name="Tsubouchi T."/>
            <person name="Morono Y."/>
            <person name="Uchiyama I."/>
            <person name="Ito T."/>
            <person name="Fujiyama A."/>
            <person name="Inagaki F."/>
            <person name="Takami H."/>
        </authorList>
    </citation>
    <scope>NUCLEOTIDE SEQUENCE</scope>
    <source>
        <strain evidence="8">Expedition CK06-06</strain>
    </source>
</reference>
<evidence type="ECO:0000256" key="1">
    <source>
        <dbReference type="ARBA" id="ARBA00004651"/>
    </source>
</evidence>
<feature type="transmembrane region" description="Helical" evidence="7">
    <location>
        <begin position="12"/>
        <end position="30"/>
    </location>
</feature>
<keyword evidence="4 7" id="KW-0812">Transmembrane</keyword>
<dbReference type="InterPro" id="IPR002771">
    <property type="entry name" value="Multi_antbiot-R_MarC"/>
</dbReference>
<organism evidence="8">
    <name type="scientific">marine sediment metagenome</name>
    <dbReference type="NCBI Taxonomy" id="412755"/>
    <lineage>
        <taxon>unclassified sequences</taxon>
        <taxon>metagenomes</taxon>
        <taxon>ecological metagenomes</taxon>
    </lineage>
</organism>
<dbReference type="PANTHER" id="PTHR33508:SF1">
    <property type="entry name" value="UPF0056 MEMBRANE PROTEIN YHCE"/>
    <property type="match status" value="1"/>
</dbReference>
<dbReference type="AlphaFoldDB" id="X1C2Y6"/>
<name>X1C2Y6_9ZZZZ</name>
<gene>
    <name evidence="8" type="ORF">S01H4_33327</name>
</gene>
<evidence type="ECO:0000313" key="8">
    <source>
        <dbReference type="EMBL" id="GAG78751.1"/>
    </source>
</evidence>
<evidence type="ECO:0000256" key="3">
    <source>
        <dbReference type="ARBA" id="ARBA00022475"/>
    </source>
</evidence>
<dbReference type="Pfam" id="PF01914">
    <property type="entry name" value="MarC"/>
    <property type="match status" value="1"/>
</dbReference>
<evidence type="ECO:0000256" key="7">
    <source>
        <dbReference type="SAM" id="Phobius"/>
    </source>
</evidence>
<comment type="similarity">
    <text evidence="2">Belongs to the UPF0056 (MarC) family.</text>
</comment>
<evidence type="ECO:0000256" key="2">
    <source>
        <dbReference type="ARBA" id="ARBA00009784"/>
    </source>
</evidence>
<dbReference type="GO" id="GO:0005886">
    <property type="term" value="C:plasma membrane"/>
    <property type="evidence" value="ECO:0007669"/>
    <property type="project" value="UniProtKB-SubCell"/>
</dbReference>